<reference evidence="10" key="1">
    <citation type="submission" date="2016-03" db="EMBL/GenBank/DDBJ databases">
        <title>Complete genome sequence of Solimmundus cernigliae, representing a novel lineage of polycyclic aromatic hydrocarbon degraders within the Gammaproteobacteria.</title>
        <authorList>
            <person name="Singleton D.R."/>
            <person name="Dickey A.N."/>
            <person name="Scholl E.H."/>
            <person name="Wright F.A."/>
            <person name="Aitken M.D."/>
        </authorList>
    </citation>
    <scope>NUCLEOTIDE SEQUENCE [LARGE SCALE GENOMIC DNA]</scope>
    <source>
        <strain evidence="10">TR3.2</strain>
    </source>
</reference>
<dbReference type="PROSITE" id="PS50045">
    <property type="entry name" value="SIGMA54_INTERACT_4"/>
    <property type="match status" value="1"/>
</dbReference>
<feature type="domain" description="Response regulatory" evidence="8">
    <location>
        <begin position="10"/>
        <end position="124"/>
    </location>
</feature>
<dbReference type="InterPro" id="IPR025944">
    <property type="entry name" value="Sigma_54_int_dom_CS"/>
</dbReference>
<keyword evidence="10" id="KW-1185">Reference proteome</keyword>
<dbReference type="KEGG" id="gbi:PG2T_07655"/>
<dbReference type="PROSITE" id="PS00676">
    <property type="entry name" value="SIGMA54_INTERACT_2"/>
    <property type="match status" value="1"/>
</dbReference>
<dbReference type="InterPro" id="IPR009057">
    <property type="entry name" value="Homeodomain-like_sf"/>
</dbReference>
<dbReference type="AlphaFoldDB" id="A0A1B1YTL8"/>
<dbReference type="InterPro" id="IPR002078">
    <property type="entry name" value="Sigma_54_int"/>
</dbReference>
<dbReference type="GO" id="GO:0005524">
    <property type="term" value="F:ATP binding"/>
    <property type="evidence" value="ECO:0007669"/>
    <property type="project" value="UniProtKB-KW"/>
</dbReference>
<keyword evidence="3" id="KW-0805">Transcription regulation</keyword>
<dbReference type="Gene3D" id="1.10.8.60">
    <property type="match status" value="1"/>
</dbReference>
<accession>A0A1B1YTL8</accession>
<keyword evidence="2" id="KW-0067">ATP-binding</keyword>
<dbReference type="PANTHER" id="PTHR32071:SF100">
    <property type="entry name" value="RESPONSE REGULATOR PROTEIN PILR"/>
    <property type="match status" value="1"/>
</dbReference>
<dbReference type="Pfam" id="PF25601">
    <property type="entry name" value="AAA_lid_14"/>
    <property type="match status" value="1"/>
</dbReference>
<dbReference type="GO" id="GO:0006355">
    <property type="term" value="P:regulation of DNA-templated transcription"/>
    <property type="evidence" value="ECO:0007669"/>
    <property type="project" value="InterPro"/>
</dbReference>
<keyword evidence="4" id="KW-0238">DNA-binding</keyword>
<dbReference type="CDD" id="cd00009">
    <property type="entry name" value="AAA"/>
    <property type="match status" value="1"/>
</dbReference>
<dbReference type="Proteomes" id="UP000092952">
    <property type="component" value="Chromosome"/>
</dbReference>
<evidence type="ECO:0000256" key="1">
    <source>
        <dbReference type="ARBA" id="ARBA00022741"/>
    </source>
</evidence>
<evidence type="ECO:0000256" key="5">
    <source>
        <dbReference type="ARBA" id="ARBA00023163"/>
    </source>
</evidence>
<dbReference type="Gene3D" id="1.10.10.60">
    <property type="entry name" value="Homeodomain-like"/>
    <property type="match status" value="1"/>
</dbReference>
<dbReference type="EMBL" id="CP014671">
    <property type="protein sequence ID" value="ANX04069.1"/>
    <property type="molecule type" value="Genomic_DNA"/>
</dbReference>
<dbReference type="InterPro" id="IPR011006">
    <property type="entry name" value="CheY-like_superfamily"/>
</dbReference>
<dbReference type="PROSITE" id="PS50110">
    <property type="entry name" value="RESPONSE_REGULATORY"/>
    <property type="match status" value="1"/>
</dbReference>
<evidence type="ECO:0000313" key="9">
    <source>
        <dbReference type="EMBL" id="ANX04069.1"/>
    </source>
</evidence>
<dbReference type="FunFam" id="3.40.50.300:FF:000006">
    <property type="entry name" value="DNA-binding transcriptional regulator NtrC"/>
    <property type="match status" value="1"/>
</dbReference>
<dbReference type="Gene3D" id="3.40.50.2300">
    <property type="match status" value="1"/>
</dbReference>
<dbReference type="STRING" id="1810504.PG2T_07655"/>
<dbReference type="InterPro" id="IPR025662">
    <property type="entry name" value="Sigma_54_int_dom_ATP-bd_1"/>
</dbReference>
<sequence length="443" mass="47391">MNALPEDAPRVLIVDDEPDLCELLAITLRGMGLQSDSTGTLVAARQALTDASYRLCLCDLRLPDGSGLELIEHIQRTQPHLPVAMITAHGDVGAAVAAMKAGAFDFVNKPVNVQGLRGLIDQALRLSRVRAEAGTVPSLIGESPAMQALRVMVAKLARSQAPVFIRGESGVGKERVARLIHAQGARASGPFVPVNCGAIPEHLLESELFGHVKGSFTGASADREGLFQTAAGGTLFLDEIGAVPPAMQVKLLRALQERAVRPVGARQEIPVDARVLSATHEDLAALVRDGRVRQDFYYRINVIEVTVPPLRDRAQDIPALAADLLARMAGGERLELTPAALTALQGYAFPGNVRELENILERAAALCEGPQIDRADLHLPAACEYPPQGGAGGDDLDAELDGVERARIVAALEATRYNRTAAAARLGLTLRQLRYRMLKLDLN</sequence>
<evidence type="ECO:0000313" key="10">
    <source>
        <dbReference type="Proteomes" id="UP000092952"/>
    </source>
</evidence>
<gene>
    <name evidence="9" type="ORF">PG2T_07655</name>
</gene>
<dbReference type="Pfam" id="PF00158">
    <property type="entry name" value="Sigma54_activat"/>
    <property type="match status" value="1"/>
</dbReference>
<dbReference type="InterPro" id="IPR001789">
    <property type="entry name" value="Sig_transdc_resp-reg_receiver"/>
</dbReference>
<dbReference type="SMART" id="SM00448">
    <property type="entry name" value="REC"/>
    <property type="match status" value="1"/>
</dbReference>
<dbReference type="InterPro" id="IPR002197">
    <property type="entry name" value="HTH_Fis"/>
</dbReference>
<protein>
    <submittedName>
        <fullName evidence="9">Sigma-54-dependent Fis family transcriptional regulator</fullName>
    </submittedName>
</protein>
<dbReference type="InterPro" id="IPR003593">
    <property type="entry name" value="AAA+_ATPase"/>
</dbReference>
<keyword evidence="5" id="KW-0804">Transcription</keyword>
<dbReference type="GO" id="GO:0000160">
    <property type="term" value="P:phosphorelay signal transduction system"/>
    <property type="evidence" value="ECO:0007669"/>
    <property type="project" value="InterPro"/>
</dbReference>
<evidence type="ECO:0000259" key="8">
    <source>
        <dbReference type="PROSITE" id="PS50110"/>
    </source>
</evidence>
<dbReference type="InterPro" id="IPR027417">
    <property type="entry name" value="P-loop_NTPase"/>
</dbReference>
<dbReference type="SUPFAM" id="SSF52540">
    <property type="entry name" value="P-loop containing nucleoside triphosphate hydrolases"/>
    <property type="match status" value="1"/>
</dbReference>
<keyword evidence="1" id="KW-0547">Nucleotide-binding</keyword>
<dbReference type="InterPro" id="IPR058031">
    <property type="entry name" value="AAA_lid_NorR"/>
</dbReference>
<name>A0A1B1YTL8_9GAMM</name>
<keyword evidence="6" id="KW-0597">Phosphoprotein</keyword>
<feature type="domain" description="Sigma-54 factor interaction" evidence="7">
    <location>
        <begin position="139"/>
        <end position="365"/>
    </location>
</feature>
<dbReference type="Pfam" id="PF02954">
    <property type="entry name" value="HTH_8"/>
    <property type="match status" value="1"/>
</dbReference>
<dbReference type="SUPFAM" id="SSF46689">
    <property type="entry name" value="Homeodomain-like"/>
    <property type="match status" value="1"/>
</dbReference>
<dbReference type="InParanoid" id="A0A1B1YTL8"/>
<dbReference type="OrthoDB" id="9804019at2"/>
<dbReference type="Pfam" id="PF00072">
    <property type="entry name" value="Response_reg"/>
    <property type="match status" value="1"/>
</dbReference>
<evidence type="ECO:0000259" key="7">
    <source>
        <dbReference type="PROSITE" id="PS50045"/>
    </source>
</evidence>
<dbReference type="PANTHER" id="PTHR32071">
    <property type="entry name" value="TRANSCRIPTIONAL REGULATORY PROTEIN"/>
    <property type="match status" value="1"/>
</dbReference>
<dbReference type="SUPFAM" id="SSF52172">
    <property type="entry name" value="CheY-like"/>
    <property type="match status" value="1"/>
</dbReference>
<dbReference type="GO" id="GO:0043565">
    <property type="term" value="F:sequence-specific DNA binding"/>
    <property type="evidence" value="ECO:0007669"/>
    <property type="project" value="InterPro"/>
</dbReference>
<organism evidence="9 10">
    <name type="scientific">Immundisolibacter cernigliae</name>
    <dbReference type="NCBI Taxonomy" id="1810504"/>
    <lineage>
        <taxon>Bacteria</taxon>
        <taxon>Pseudomonadati</taxon>
        <taxon>Pseudomonadota</taxon>
        <taxon>Gammaproteobacteria</taxon>
        <taxon>Immundisolibacterales</taxon>
        <taxon>Immundisolibacteraceae</taxon>
        <taxon>Immundisolibacter</taxon>
    </lineage>
</organism>
<evidence type="ECO:0000256" key="6">
    <source>
        <dbReference type="PROSITE-ProRule" id="PRU00169"/>
    </source>
</evidence>
<dbReference type="FunCoup" id="A0A1B1YTL8">
    <property type="interactions" value="277"/>
</dbReference>
<evidence type="ECO:0000256" key="2">
    <source>
        <dbReference type="ARBA" id="ARBA00022840"/>
    </source>
</evidence>
<feature type="modified residue" description="4-aspartylphosphate" evidence="6">
    <location>
        <position position="59"/>
    </location>
</feature>
<dbReference type="InterPro" id="IPR025943">
    <property type="entry name" value="Sigma_54_int_dom_ATP-bd_2"/>
</dbReference>
<proteinExistence type="predicted"/>
<dbReference type="PRINTS" id="PR01590">
    <property type="entry name" value="HTHFIS"/>
</dbReference>
<evidence type="ECO:0000256" key="4">
    <source>
        <dbReference type="ARBA" id="ARBA00023125"/>
    </source>
</evidence>
<dbReference type="RefSeq" id="WP_068803934.1">
    <property type="nucleotide sequence ID" value="NZ_CP014671.1"/>
</dbReference>
<evidence type="ECO:0000256" key="3">
    <source>
        <dbReference type="ARBA" id="ARBA00023015"/>
    </source>
</evidence>
<dbReference type="Gene3D" id="3.40.50.300">
    <property type="entry name" value="P-loop containing nucleotide triphosphate hydrolases"/>
    <property type="match status" value="1"/>
</dbReference>
<dbReference type="PROSITE" id="PS00675">
    <property type="entry name" value="SIGMA54_INTERACT_1"/>
    <property type="match status" value="1"/>
</dbReference>
<dbReference type="PROSITE" id="PS00688">
    <property type="entry name" value="SIGMA54_INTERACT_3"/>
    <property type="match status" value="1"/>
</dbReference>
<dbReference type="SMART" id="SM00382">
    <property type="entry name" value="AAA"/>
    <property type="match status" value="1"/>
</dbReference>